<evidence type="ECO:0000313" key="1">
    <source>
        <dbReference type="EMBL" id="AAZ24189.1"/>
    </source>
</evidence>
<dbReference type="HOGENOM" id="CLU_210860_0_0_6"/>
<dbReference type="EMBL" id="CP000083">
    <property type="protein sequence ID" value="AAZ24189.1"/>
    <property type="molecule type" value="Genomic_DNA"/>
</dbReference>
<proteinExistence type="predicted"/>
<dbReference type="KEGG" id="cps:CPS_1759"/>
<sequence length="45" mass="5153">MGIKMTLAKENNLSIVILSFDYLTPYKVIINPSKKRLRNITSSLQ</sequence>
<reference evidence="1" key="1">
    <citation type="journal article" date="2005" name="Proc. Natl. Acad. Sci. U.S.A.">
        <title>The psychrophilic lifestyle as revealed by the genome sequence of Colwellia psychrerythraea 34H through genomic and proteomic analyses.</title>
        <authorList>
            <person name="Methe B.A."/>
            <person name="Nelson K.E."/>
            <person name="Deming J.W."/>
            <person name="Momen B."/>
            <person name="Melamud E."/>
            <person name="Zhang X."/>
            <person name="Moult J."/>
            <person name="Madupu R."/>
            <person name="Nelson W.C."/>
            <person name="Dodson R.J."/>
            <person name="Brinkac L.M."/>
            <person name="Daugherty S.C."/>
            <person name="Durkin A.S."/>
            <person name="DeBoy R.T."/>
            <person name="Kolonay J.F."/>
            <person name="Sullivan S.A."/>
            <person name="Zhou L."/>
            <person name="Davidsen T.M."/>
            <person name="Wu M."/>
            <person name="Huston A.L."/>
            <person name="Lewis M."/>
            <person name="Weaver B."/>
            <person name="Weidman J.F."/>
            <person name="Khouri H."/>
            <person name="Utterback T.R."/>
            <person name="Feldblyum T.V."/>
            <person name="Fraser C.M."/>
        </authorList>
    </citation>
    <scope>NUCLEOTIDE SEQUENCE [LARGE SCALE GENOMIC DNA]</scope>
    <source>
        <strain evidence="1">34H</strain>
    </source>
</reference>
<dbReference type="STRING" id="167879.CPS_1759"/>
<gene>
    <name evidence="1" type="ordered locus">CPS_1759</name>
</gene>
<accession>Q484M5</accession>
<protein>
    <submittedName>
        <fullName evidence="1">Uncharacterized protein</fullName>
    </submittedName>
</protein>
<dbReference type="AlphaFoldDB" id="Q484M5"/>
<evidence type="ECO:0000313" key="2">
    <source>
        <dbReference type="Proteomes" id="UP000000547"/>
    </source>
</evidence>
<name>Q484M5_COLP3</name>
<dbReference type="Proteomes" id="UP000000547">
    <property type="component" value="Chromosome"/>
</dbReference>
<organism evidence="1 2">
    <name type="scientific">Colwellia psychrerythraea (strain 34H / ATCC BAA-681)</name>
    <name type="common">Vibrio psychroerythus</name>
    <dbReference type="NCBI Taxonomy" id="167879"/>
    <lineage>
        <taxon>Bacteria</taxon>
        <taxon>Pseudomonadati</taxon>
        <taxon>Pseudomonadota</taxon>
        <taxon>Gammaproteobacteria</taxon>
        <taxon>Alteromonadales</taxon>
        <taxon>Colwelliaceae</taxon>
        <taxon>Colwellia</taxon>
    </lineage>
</organism>